<dbReference type="OrthoDB" id="9787658at2"/>
<protein>
    <recommendedName>
        <fullName evidence="2">AMP-dependent synthetase/ligase domain-containing protein</fullName>
    </recommendedName>
</protein>
<dbReference type="AlphaFoldDB" id="A0A4U0PDG1"/>
<gene>
    <name evidence="3" type="ORF">FAZ21_17940</name>
</gene>
<dbReference type="RefSeq" id="WP_136774809.1">
    <property type="nucleotide sequence ID" value="NZ_SUMF01000035.1"/>
</dbReference>
<comment type="caution">
    <text evidence="3">The sequence shown here is derived from an EMBL/GenBank/DDBJ whole genome shotgun (WGS) entry which is preliminary data.</text>
</comment>
<dbReference type="Gene3D" id="3.40.50.12780">
    <property type="entry name" value="N-terminal domain of ligase-like"/>
    <property type="match status" value="1"/>
</dbReference>
<reference evidence="3 4" key="1">
    <citation type="submission" date="2019-04" db="EMBL/GenBank/DDBJ databases">
        <title>Chitiniphilus eburnea sp. nov., a novel chitinolytic bacterium isolated from aquaculture sludge.</title>
        <authorList>
            <person name="Sheng M."/>
        </authorList>
    </citation>
    <scope>NUCLEOTIDE SEQUENCE [LARGE SCALE GENOMIC DNA]</scope>
    <source>
        <strain evidence="3 4">HX-2-15</strain>
    </source>
</reference>
<dbReference type="Pfam" id="PF00501">
    <property type="entry name" value="AMP-binding"/>
    <property type="match status" value="1"/>
</dbReference>
<evidence type="ECO:0000259" key="2">
    <source>
        <dbReference type="Pfam" id="PF00501"/>
    </source>
</evidence>
<dbReference type="EMBL" id="SUMF01000035">
    <property type="protein sequence ID" value="TJZ65827.1"/>
    <property type="molecule type" value="Genomic_DNA"/>
</dbReference>
<sequence length="355" mass="37828">MAEPLPLDHLACRTDDWLLAQVDGATRTATAWRDDVARAATALAPLTAPAVALRQACAYRFSVWLFAAWHAGKTVLLPGDHGEAMRAALGDAPTIGDADWSAYAPATLAPLADARVVVYTSGSTGVPVGVPKTLRQLDAEVAVLARTFPLPDTAAVVATVPPQHFYGLLFRVLWPLAAQRPFVAATQPYPEALWALPGMPHVLIASPAFLKRLPPHLDWPALGGRITAVFSSGGPLPADAALDAATRFGVPVREIFGSTETGGIAWRNRPDASWTPLAGVEIADDDLLRVRSPLLADAGWHATGDRLARDSAGFHLLGRADRIVKIEEKRVSLTQVEHLLLAQPEIAVARVVALQ</sequence>
<accession>A0A4U0PDG1</accession>
<dbReference type="GO" id="GO:0006631">
    <property type="term" value="P:fatty acid metabolic process"/>
    <property type="evidence" value="ECO:0007669"/>
    <property type="project" value="TreeGrafter"/>
</dbReference>
<dbReference type="InterPro" id="IPR000873">
    <property type="entry name" value="AMP-dep_synth/lig_dom"/>
</dbReference>
<comment type="similarity">
    <text evidence="1">Belongs to the ATP-dependent AMP-binding enzyme family.</text>
</comment>
<dbReference type="Proteomes" id="UP000310016">
    <property type="component" value="Unassembled WGS sequence"/>
</dbReference>
<proteinExistence type="inferred from homology"/>
<evidence type="ECO:0000313" key="4">
    <source>
        <dbReference type="Proteomes" id="UP000310016"/>
    </source>
</evidence>
<evidence type="ECO:0000256" key="1">
    <source>
        <dbReference type="ARBA" id="ARBA00006432"/>
    </source>
</evidence>
<evidence type="ECO:0000313" key="3">
    <source>
        <dbReference type="EMBL" id="TJZ65827.1"/>
    </source>
</evidence>
<dbReference type="PANTHER" id="PTHR43201">
    <property type="entry name" value="ACYL-COA SYNTHETASE"/>
    <property type="match status" value="1"/>
</dbReference>
<keyword evidence="4" id="KW-1185">Reference proteome</keyword>
<organism evidence="3 4">
    <name type="scientific">Chitiniphilus eburneus</name>
    <dbReference type="NCBI Taxonomy" id="2571148"/>
    <lineage>
        <taxon>Bacteria</taxon>
        <taxon>Pseudomonadati</taxon>
        <taxon>Pseudomonadota</taxon>
        <taxon>Betaproteobacteria</taxon>
        <taxon>Neisseriales</taxon>
        <taxon>Chitinibacteraceae</taxon>
        <taxon>Chitiniphilus</taxon>
    </lineage>
</organism>
<dbReference type="InterPro" id="IPR042099">
    <property type="entry name" value="ANL_N_sf"/>
</dbReference>
<name>A0A4U0PDG1_9NEIS</name>
<feature type="domain" description="AMP-dependent synthetase/ligase" evidence="2">
    <location>
        <begin position="106"/>
        <end position="274"/>
    </location>
</feature>
<dbReference type="SUPFAM" id="SSF56801">
    <property type="entry name" value="Acetyl-CoA synthetase-like"/>
    <property type="match status" value="1"/>
</dbReference>
<dbReference type="GO" id="GO:0031956">
    <property type="term" value="F:medium-chain fatty acid-CoA ligase activity"/>
    <property type="evidence" value="ECO:0007669"/>
    <property type="project" value="TreeGrafter"/>
</dbReference>
<dbReference type="PANTHER" id="PTHR43201:SF8">
    <property type="entry name" value="ACYL-COA SYNTHETASE FAMILY MEMBER 3"/>
    <property type="match status" value="1"/>
</dbReference>